<feature type="compositionally biased region" description="Low complexity" evidence="1">
    <location>
        <begin position="71"/>
        <end position="82"/>
    </location>
</feature>
<evidence type="ECO:0000313" key="4">
    <source>
        <dbReference type="Proteomes" id="UP000000768"/>
    </source>
</evidence>
<reference evidence="4" key="2">
    <citation type="journal article" date="2018" name="Plant J.">
        <title>The Sorghum bicolor reference genome: improved assembly, gene annotations, a transcriptome atlas, and signatures of genome organization.</title>
        <authorList>
            <person name="McCormick R.F."/>
            <person name="Truong S.K."/>
            <person name="Sreedasyam A."/>
            <person name="Jenkins J."/>
            <person name="Shu S."/>
            <person name="Sims D."/>
            <person name="Kennedy M."/>
            <person name="Amirebrahimi M."/>
            <person name="Weers B.D."/>
            <person name="McKinley B."/>
            <person name="Mattison A."/>
            <person name="Morishige D.T."/>
            <person name="Grimwood J."/>
            <person name="Schmutz J."/>
            <person name="Mullet J.E."/>
        </authorList>
    </citation>
    <scope>NUCLEOTIDE SEQUENCE [LARGE SCALE GENOMIC DNA]</scope>
    <source>
        <strain evidence="4">cv. BTx623</strain>
    </source>
</reference>
<dbReference type="Proteomes" id="UP000000768">
    <property type="component" value="Chromosome 3"/>
</dbReference>
<dbReference type="AlphaFoldDB" id="A0A1B6Q0Q8"/>
<feature type="compositionally biased region" description="Polar residues" evidence="1">
    <location>
        <begin position="1"/>
        <end position="15"/>
    </location>
</feature>
<keyword evidence="2" id="KW-0812">Transmembrane</keyword>
<evidence type="ECO:0000256" key="1">
    <source>
        <dbReference type="SAM" id="MobiDB-lite"/>
    </source>
</evidence>
<dbReference type="PANTHER" id="PTHR48436">
    <property type="entry name" value="2, PUTATIVE-RELATED"/>
    <property type="match status" value="1"/>
</dbReference>
<reference evidence="3 4" key="1">
    <citation type="journal article" date="2009" name="Nature">
        <title>The Sorghum bicolor genome and the diversification of grasses.</title>
        <authorList>
            <person name="Paterson A.H."/>
            <person name="Bowers J.E."/>
            <person name="Bruggmann R."/>
            <person name="Dubchak I."/>
            <person name="Grimwood J."/>
            <person name="Gundlach H."/>
            <person name="Haberer G."/>
            <person name="Hellsten U."/>
            <person name="Mitros T."/>
            <person name="Poliakov A."/>
            <person name="Schmutz J."/>
            <person name="Spannagl M."/>
            <person name="Tang H."/>
            <person name="Wang X."/>
            <person name="Wicker T."/>
            <person name="Bharti A.K."/>
            <person name="Chapman J."/>
            <person name="Feltus F.A."/>
            <person name="Gowik U."/>
            <person name="Grigoriev I.V."/>
            <person name="Lyons E."/>
            <person name="Maher C.A."/>
            <person name="Martis M."/>
            <person name="Narechania A."/>
            <person name="Otillar R.P."/>
            <person name="Penning B.W."/>
            <person name="Salamov A.A."/>
            <person name="Wang Y."/>
            <person name="Zhang L."/>
            <person name="Carpita N.C."/>
            <person name="Freeling M."/>
            <person name="Gingle A.R."/>
            <person name="Hash C.T."/>
            <person name="Keller B."/>
            <person name="Klein P."/>
            <person name="Kresovich S."/>
            <person name="McCann M.C."/>
            <person name="Ming R."/>
            <person name="Peterson D.G."/>
            <person name="Mehboob-ur-Rahman"/>
            <person name="Ware D."/>
            <person name="Westhoff P."/>
            <person name="Mayer K.F."/>
            <person name="Messing J."/>
            <person name="Rokhsar D.S."/>
        </authorList>
    </citation>
    <scope>NUCLEOTIDE SEQUENCE [LARGE SCALE GENOMIC DNA]</scope>
    <source>
        <strain evidence="4">cv. BTx623</strain>
    </source>
</reference>
<dbReference type="Gramene" id="KXG31502">
    <property type="protein sequence ID" value="KXG31502"/>
    <property type="gene ID" value="SORBI_3003G009000"/>
</dbReference>
<keyword evidence="2" id="KW-0472">Membrane</keyword>
<feature type="compositionally biased region" description="Polar residues" evidence="1">
    <location>
        <begin position="47"/>
        <end position="59"/>
    </location>
</feature>
<feature type="region of interest" description="Disordered" evidence="1">
    <location>
        <begin position="1"/>
        <end position="127"/>
    </location>
</feature>
<keyword evidence="2" id="KW-1133">Transmembrane helix</keyword>
<dbReference type="OMA" id="THKTCKL"/>
<dbReference type="InParanoid" id="A0A1B6Q0Q8"/>
<feature type="compositionally biased region" description="Low complexity" evidence="1">
    <location>
        <begin position="16"/>
        <end position="32"/>
    </location>
</feature>
<feature type="compositionally biased region" description="Basic residues" evidence="1">
    <location>
        <begin position="110"/>
        <end position="125"/>
    </location>
</feature>
<name>A0A1B6Q0Q8_SORBI</name>
<feature type="transmembrane region" description="Helical" evidence="2">
    <location>
        <begin position="160"/>
        <end position="182"/>
    </location>
</feature>
<feature type="compositionally biased region" description="Low complexity" evidence="1">
    <location>
        <begin position="92"/>
        <end position="105"/>
    </location>
</feature>
<dbReference type="eggNOG" id="ENOG502QQCW">
    <property type="taxonomic scope" value="Eukaryota"/>
</dbReference>
<organism evidence="3 4">
    <name type="scientific">Sorghum bicolor</name>
    <name type="common">Sorghum</name>
    <name type="synonym">Sorghum vulgare</name>
    <dbReference type="NCBI Taxonomy" id="4558"/>
    <lineage>
        <taxon>Eukaryota</taxon>
        <taxon>Viridiplantae</taxon>
        <taxon>Streptophyta</taxon>
        <taxon>Embryophyta</taxon>
        <taxon>Tracheophyta</taxon>
        <taxon>Spermatophyta</taxon>
        <taxon>Magnoliopsida</taxon>
        <taxon>Liliopsida</taxon>
        <taxon>Poales</taxon>
        <taxon>Poaceae</taxon>
        <taxon>PACMAD clade</taxon>
        <taxon>Panicoideae</taxon>
        <taxon>Andropogonodae</taxon>
        <taxon>Andropogoneae</taxon>
        <taxon>Sorghinae</taxon>
        <taxon>Sorghum</taxon>
    </lineage>
</organism>
<protein>
    <submittedName>
        <fullName evidence="3">Uncharacterized protein</fullName>
    </submittedName>
</protein>
<dbReference type="OrthoDB" id="903824at2759"/>
<sequence length="352" mass="37632">MKRGASESSDATSQSTTTPPRTPNTPNNMRRPAYYVQSPSHDGGGDKSSSATTANTTPVYHSPLESPSHASSTGRHSRVSSSATRFSGTLLGRSSSPATSRTAAGAGAGRKLHGGGSGHKKKKKWHEVSGVIDEEAADDYDEDDQEQQEDEEEDELPVCLGVVFCAVVVVFAVVCLIVWGVARRYKPNVVVKSLTVHNFYAGEGTDSTGVPTKLVTLNCSLAMSVHNPSTMFGIHVSSSSIRLMYSEIAIATGQLHKFYQPKKSHRAAAAILHGEKTPLYGAGATLVVTKNAGAGGNKVPLTLELAVRTRGHVIGRLVRVKHAVQVRCPVAIDPGSSRPVRFRRSDCSYRRR</sequence>
<gene>
    <name evidence="3" type="ORF">SORBI_3003G009000</name>
</gene>
<dbReference type="STRING" id="4558.A0A1B6Q0Q8"/>
<keyword evidence="4" id="KW-1185">Reference proteome</keyword>
<dbReference type="InterPro" id="IPR055276">
    <property type="entry name" value="NHL41-like"/>
</dbReference>
<accession>A0A1B6Q0Q8</accession>
<evidence type="ECO:0000313" key="3">
    <source>
        <dbReference type="EMBL" id="KXG31502.1"/>
    </source>
</evidence>
<dbReference type="EMBL" id="CM000762">
    <property type="protein sequence ID" value="KXG31502.1"/>
    <property type="molecule type" value="Genomic_DNA"/>
</dbReference>
<proteinExistence type="predicted"/>
<evidence type="ECO:0000256" key="2">
    <source>
        <dbReference type="SAM" id="Phobius"/>
    </source>
</evidence>
<dbReference type="PANTHER" id="PTHR48436:SF1">
    <property type="entry name" value="2, PUTATIVE-RELATED"/>
    <property type="match status" value="1"/>
</dbReference>